<organism evidence="2 3">
    <name type="scientific">Aspergillus keveii</name>
    <dbReference type="NCBI Taxonomy" id="714993"/>
    <lineage>
        <taxon>Eukaryota</taxon>
        <taxon>Fungi</taxon>
        <taxon>Dikarya</taxon>
        <taxon>Ascomycota</taxon>
        <taxon>Pezizomycotina</taxon>
        <taxon>Eurotiomycetes</taxon>
        <taxon>Eurotiomycetidae</taxon>
        <taxon>Eurotiales</taxon>
        <taxon>Aspergillaceae</taxon>
        <taxon>Aspergillus</taxon>
        <taxon>Aspergillus subgen. Nidulantes</taxon>
    </lineage>
</organism>
<comment type="caution">
    <text evidence="2">The sequence shown here is derived from an EMBL/GenBank/DDBJ whole genome shotgun (WGS) entry which is preliminary data.</text>
</comment>
<dbReference type="Proteomes" id="UP001610563">
    <property type="component" value="Unassembled WGS sequence"/>
</dbReference>
<dbReference type="Pfam" id="PF00651">
    <property type="entry name" value="BTB"/>
    <property type="match status" value="1"/>
</dbReference>
<evidence type="ECO:0000313" key="3">
    <source>
        <dbReference type="Proteomes" id="UP001610563"/>
    </source>
</evidence>
<name>A0ABR4FT95_9EURO</name>
<reference evidence="2 3" key="1">
    <citation type="submission" date="2024-07" db="EMBL/GenBank/DDBJ databases">
        <title>Section-level genome sequencing and comparative genomics of Aspergillus sections Usti and Cavernicolus.</title>
        <authorList>
            <consortium name="Lawrence Berkeley National Laboratory"/>
            <person name="Nybo J.L."/>
            <person name="Vesth T.C."/>
            <person name="Theobald S."/>
            <person name="Frisvad J.C."/>
            <person name="Larsen T.O."/>
            <person name="Kjaerboelling I."/>
            <person name="Rothschild-Mancinelli K."/>
            <person name="Lyhne E.K."/>
            <person name="Kogle M.E."/>
            <person name="Barry K."/>
            <person name="Clum A."/>
            <person name="Na H."/>
            <person name="Ledsgaard L."/>
            <person name="Lin J."/>
            <person name="Lipzen A."/>
            <person name="Kuo A."/>
            <person name="Riley R."/>
            <person name="Mondo S."/>
            <person name="Labutti K."/>
            <person name="Haridas S."/>
            <person name="Pangalinan J."/>
            <person name="Salamov A.A."/>
            <person name="Simmons B.A."/>
            <person name="Magnuson J.K."/>
            <person name="Chen J."/>
            <person name="Drula E."/>
            <person name="Henrissat B."/>
            <person name="Wiebenga A."/>
            <person name="Lubbers R.J."/>
            <person name="Gomes A.C."/>
            <person name="Makela M.R."/>
            <person name="Stajich J."/>
            <person name="Grigoriev I.V."/>
            <person name="Mortensen U.H."/>
            <person name="De Vries R.P."/>
            <person name="Baker S.E."/>
            <person name="Andersen M.R."/>
        </authorList>
    </citation>
    <scope>NUCLEOTIDE SEQUENCE [LARGE SCALE GENOMIC DNA]</scope>
    <source>
        <strain evidence="2 3">CBS 209.92</strain>
    </source>
</reference>
<dbReference type="Gene3D" id="3.30.710.10">
    <property type="entry name" value="Potassium Channel Kv1.1, Chain A"/>
    <property type="match status" value="1"/>
</dbReference>
<proteinExistence type="predicted"/>
<dbReference type="SMART" id="SM00225">
    <property type="entry name" value="BTB"/>
    <property type="match status" value="1"/>
</dbReference>
<dbReference type="PROSITE" id="PS50097">
    <property type="entry name" value="BTB"/>
    <property type="match status" value="1"/>
</dbReference>
<dbReference type="InterPro" id="IPR000210">
    <property type="entry name" value="BTB/POZ_dom"/>
</dbReference>
<sequence length="229" mass="25901">MANVSLQISQLPLYHGPIVRIRIGGQTYNVSKRLLCYHSLYSRRMFEGKSEDANEQSTELKEVHGVVSNRSFELLLQWLYLGRLFLAHEASSTDEITAMIELARLADMVEIKDTGMDAEIAKYTRETALSSLLLDEMDEMAKKIKKANIHHITPGHLHAASYLPKGHSIRLLLAKASIDAYLHSEDFKFSNKIHEVPEFAADLLQELREAPSRVWRSGARERASPTGDI</sequence>
<keyword evidence="3" id="KW-1185">Reference proteome</keyword>
<feature type="domain" description="BTB" evidence="1">
    <location>
        <begin position="2"/>
        <end position="88"/>
    </location>
</feature>
<accession>A0ABR4FT95</accession>
<dbReference type="InterPro" id="IPR011333">
    <property type="entry name" value="SKP1/BTB/POZ_sf"/>
</dbReference>
<evidence type="ECO:0000313" key="2">
    <source>
        <dbReference type="EMBL" id="KAL2786460.1"/>
    </source>
</evidence>
<protein>
    <recommendedName>
        <fullName evidence="1">BTB domain-containing protein</fullName>
    </recommendedName>
</protein>
<dbReference type="CDD" id="cd18186">
    <property type="entry name" value="BTB_POZ_ZBTB_KLHL-like"/>
    <property type="match status" value="1"/>
</dbReference>
<dbReference type="SUPFAM" id="SSF54695">
    <property type="entry name" value="POZ domain"/>
    <property type="match status" value="1"/>
</dbReference>
<evidence type="ECO:0000259" key="1">
    <source>
        <dbReference type="PROSITE" id="PS50097"/>
    </source>
</evidence>
<gene>
    <name evidence="2" type="ORF">BJX66DRAFT_328588</name>
</gene>
<dbReference type="EMBL" id="JBFTWV010000117">
    <property type="protein sequence ID" value="KAL2786460.1"/>
    <property type="molecule type" value="Genomic_DNA"/>
</dbReference>